<evidence type="ECO:0000259" key="10">
    <source>
        <dbReference type="Pfam" id="PF00155"/>
    </source>
</evidence>
<dbReference type="GO" id="GO:0048472">
    <property type="term" value="F:threonine-phosphate decarboxylase activity"/>
    <property type="evidence" value="ECO:0007669"/>
    <property type="project" value="UniProtKB-EC"/>
</dbReference>
<keyword evidence="12" id="KW-1185">Reference proteome</keyword>
<reference evidence="11" key="1">
    <citation type="submission" date="2022-09" db="EMBL/GenBank/DDBJ databases">
        <title>Culturomic study of gut microbiota in children with autism spectrum disorder.</title>
        <authorList>
            <person name="Efimov B.A."/>
            <person name="Chaplin A.V."/>
            <person name="Sokolova S.R."/>
            <person name="Pikina A.P."/>
            <person name="Korzhanova M."/>
            <person name="Belova V."/>
            <person name="Korostin D."/>
        </authorList>
    </citation>
    <scope>NUCLEOTIDE SEQUENCE</scope>
    <source>
        <strain evidence="11">ASD5510</strain>
    </source>
</reference>
<dbReference type="Gene3D" id="3.90.1150.10">
    <property type="entry name" value="Aspartate Aminotransferase, domain 1"/>
    <property type="match status" value="1"/>
</dbReference>
<dbReference type="NCBIfam" id="TIGR01140">
    <property type="entry name" value="L_thr_O3P_dcar"/>
    <property type="match status" value="1"/>
</dbReference>
<keyword evidence="5" id="KW-0169">Cobalamin biosynthesis</keyword>
<evidence type="ECO:0000256" key="9">
    <source>
        <dbReference type="ARBA" id="ARBA00048531"/>
    </source>
</evidence>
<proteinExistence type="predicted"/>
<evidence type="ECO:0000256" key="3">
    <source>
        <dbReference type="ARBA" id="ARBA00004953"/>
    </source>
</evidence>
<dbReference type="AlphaFoldDB" id="A0A9J6QWW0"/>
<dbReference type="Gene3D" id="3.40.640.10">
    <property type="entry name" value="Type I PLP-dependent aspartate aminotransferase-like (Major domain)"/>
    <property type="match status" value="1"/>
</dbReference>
<evidence type="ECO:0000256" key="1">
    <source>
        <dbReference type="ARBA" id="ARBA00001933"/>
    </source>
</evidence>
<comment type="catalytic activity">
    <reaction evidence="9">
        <text>O-phospho-L-threonine + H(+) = (R)-1-aminopropan-2-yl phosphate + CO2</text>
        <dbReference type="Rhea" id="RHEA:11492"/>
        <dbReference type="ChEBI" id="CHEBI:15378"/>
        <dbReference type="ChEBI" id="CHEBI:16526"/>
        <dbReference type="ChEBI" id="CHEBI:58563"/>
        <dbReference type="ChEBI" id="CHEBI:58675"/>
        <dbReference type="EC" id="4.1.1.81"/>
    </reaction>
</comment>
<dbReference type="InterPro" id="IPR004839">
    <property type="entry name" value="Aminotransferase_I/II_large"/>
</dbReference>
<dbReference type="InterPro" id="IPR015422">
    <property type="entry name" value="PyrdxlP-dep_Trfase_small"/>
</dbReference>
<dbReference type="Proteomes" id="UP001065549">
    <property type="component" value="Unassembled WGS sequence"/>
</dbReference>
<dbReference type="GO" id="GO:0009236">
    <property type="term" value="P:cobalamin biosynthetic process"/>
    <property type="evidence" value="ECO:0007669"/>
    <property type="project" value="UniProtKB-KW"/>
</dbReference>
<accession>A0A9J6QWW0</accession>
<evidence type="ECO:0000313" key="11">
    <source>
        <dbReference type="EMBL" id="MCU7379977.1"/>
    </source>
</evidence>
<name>A0A9J6QWW0_9FIRM</name>
<evidence type="ECO:0000256" key="6">
    <source>
        <dbReference type="ARBA" id="ARBA00022898"/>
    </source>
</evidence>
<keyword evidence="6" id="KW-0663">Pyridoxal phosphate</keyword>
<protein>
    <recommendedName>
        <fullName evidence="4">threonine-phosphate decarboxylase</fullName>
        <ecNumber evidence="4">4.1.1.81</ecNumber>
    </recommendedName>
    <alternativeName>
        <fullName evidence="8">L-threonine-O-3-phosphate decarboxylase</fullName>
    </alternativeName>
</protein>
<dbReference type="InterPro" id="IPR015421">
    <property type="entry name" value="PyrdxlP-dep_Trfase_major"/>
</dbReference>
<dbReference type="InterPro" id="IPR005860">
    <property type="entry name" value="CobD"/>
</dbReference>
<comment type="cofactor">
    <cofactor evidence="1">
        <name>pyridoxal 5'-phosphate</name>
        <dbReference type="ChEBI" id="CHEBI:597326"/>
    </cofactor>
</comment>
<dbReference type="CDD" id="cd00609">
    <property type="entry name" value="AAT_like"/>
    <property type="match status" value="1"/>
</dbReference>
<sequence length="368" mass="42121">MTEFQHGGDLYTIMEKGGRTEGELLDFSANINPLGMPERVRAAAASALAFCDHYPDPKCRALARALAEKERIPQEYLVFGNGAADLIFRIAAALRPRKALVTAPTFSEYENALKSVQCQVLHYALEKEKDFQLDEAFLACLDEPLDMVFLCNPNNPTGQLIPPDLLERIAEKCEEKEIFLVVDECFIDFVKEPQVCTVKDLLFQCRYLFVLRAFTKNYGMAGLRLGYGMCARPDVLRLMREAGPPWNVSLVAQKAGIQALQEDDYLQKARDLIFVQREKLRQQLIGLGYWVLEAAANYLLFQLRQLEDPAYIDEFTSDLLEDGILIRDCSNYEGIGRGYFRIAVRTEEENQRLVEALIRRERRWQKQL</sequence>
<dbReference type="EC" id="4.1.1.81" evidence="4"/>
<evidence type="ECO:0000256" key="7">
    <source>
        <dbReference type="ARBA" id="ARBA00023239"/>
    </source>
</evidence>
<dbReference type="SUPFAM" id="SSF53383">
    <property type="entry name" value="PLP-dependent transferases"/>
    <property type="match status" value="1"/>
</dbReference>
<comment type="pathway">
    <text evidence="3">Cofactor biosynthesis; adenosylcobalamin biosynthesis.</text>
</comment>
<dbReference type="PANTHER" id="PTHR42885:SF1">
    <property type="entry name" value="THREONINE-PHOSPHATE DECARBOXYLASE"/>
    <property type="match status" value="1"/>
</dbReference>
<dbReference type="InterPro" id="IPR015424">
    <property type="entry name" value="PyrdxlP-dep_Trfase"/>
</dbReference>
<evidence type="ECO:0000256" key="4">
    <source>
        <dbReference type="ARBA" id="ARBA00012285"/>
    </source>
</evidence>
<gene>
    <name evidence="11" type="primary">cobD</name>
    <name evidence="11" type="ORF">OBO34_16675</name>
</gene>
<evidence type="ECO:0000256" key="8">
    <source>
        <dbReference type="ARBA" id="ARBA00029996"/>
    </source>
</evidence>
<dbReference type="RefSeq" id="WP_148394622.1">
    <property type="nucleotide sequence ID" value="NZ_JAOSHN010000007.1"/>
</dbReference>
<organism evidence="11 12">
    <name type="scientific">Hominibacterium faecale</name>
    <dbReference type="NCBI Taxonomy" id="2839743"/>
    <lineage>
        <taxon>Bacteria</taxon>
        <taxon>Bacillati</taxon>
        <taxon>Bacillota</taxon>
        <taxon>Clostridia</taxon>
        <taxon>Peptostreptococcales</taxon>
        <taxon>Anaerovoracaceae</taxon>
        <taxon>Hominibacterium</taxon>
    </lineage>
</organism>
<feature type="domain" description="Aminotransferase class I/classII large" evidence="10">
    <location>
        <begin position="24"/>
        <end position="357"/>
    </location>
</feature>
<evidence type="ECO:0000256" key="5">
    <source>
        <dbReference type="ARBA" id="ARBA00022573"/>
    </source>
</evidence>
<keyword evidence="7 11" id="KW-0456">Lyase</keyword>
<dbReference type="GO" id="GO:0030170">
    <property type="term" value="F:pyridoxal phosphate binding"/>
    <property type="evidence" value="ECO:0007669"/>
    <property type="project" value="InterPro"/>
</dbReference>
<dbReference type="EMBL" id="JAOSHN010000007">
    <property type="protein sequence ID" value="MCU7379977.1"/>
    <property type="molecule type" value="Genomic_DNA"/>
</dbReference>
<comment type="function">
    <text evidence="2">Decarboxylates L-threonine-O-3-phosphate to yield (R)-1-amino-2-propanol O-2-phosphate, the precursor for the linkage between the nucleotide loop and the corrin ring in cobalamin.</text>
</comment>
<dbReference type="PANTHER" id="PTHR42885">
    <property type="entry name" value="HISTIDINOL-PHOSPHATE AMINOTRANSFERASE-RELATED"/>
    <property type="match status" value="1"/>
</dbReference>
<dbReference type="Pfam" id="PF00155">
    <property type="entry name" value="Aminotran_1_2"/>
    <property type="match status" value="1"/>
</dbReference>
<comment type="caution">
    <text evidence="11">The sequence shown here is derived from an EMBL/GenBank/DDBJ whole genome shotgun (WGS) entry which is preliminary data.</text>
</comment>
<evidence type="ECO:0000313" key="12">
    <source>
        <dbReference type="Proteomes" id="UP001065549"/>
    </source>
</evidence>
<evidence type="ECO:0000256" key="2">
    <source>
        <dbReference type="ARBA" id="ARBA00003444"/>
    </source>
</evidence>